<accession>A0A4Q5KQX7</accession>
<dbReference type="Pfam" id="PF07143">
    <property type="entry name" value="CrtC"/>
    <property type="match status" value="1"/>
</dbReference>
<keyword evidence="1" id="KW-0472">Membrane</keyword>
<dbReference type="PANTHER" id="PTHR38591:SF1">
    <property type="entry name" value="BLL1000 PROTEIN"/>
    <property type="match status" value="1"/>
</dbReference>
<evidence type="ECO:0000313" key="4">
    <source>
        <dbReference type="EMBL" id="RYU60796.1"/>
    </source>
</evidence>
<dbReference type="EMBL" id="SEZN01000048">
    <property type="protein sequence ID" value="RYU60796.1"/>
    <property type="molecule type" value="Genomic_DNA"/>
</dbReference>
<dbReference type="Gene3D" id="2.40.370.10">
    <property type="entry name" value="AttH-like domain"/>
    <property type="match status" value="2"/>
</dbReference>
<evidence type="ECO:0000313" key="6">
    <source>
        <dbReference type="Proteomes" id="UP000294166"/>
    </source>
</evidence>
<dbReference type="Proteomes" id="UP000294063">
    <property type="component" value="Unassembled WGS sequence"/>
</dbReference>
<keyword evidence="1" id="KW-1133">Transmembrane helix</keyword>
<dbReference type="InterPro" id="IPR023374">
    <property type="entry name" value="AttH-like_dom_sf"/>
</dbReference>
<protein>
    <submittedName>
        <fullName evidence="3">Carotenoid 1,2-hydratase</fullName>
    </submittedName>
</protein>
<evidence type="ECO:0000259" key="2">
    <source>
        <dbReference type="Pfam" id="PF07143"/>
    </source>
</evidence>
<keyword evidence="1" id="KW-0812">Transmembrane</keyword>
<proteinExistence type="predicted"/>
<keyword evidence="6" id="KW-1185">Reference proteome</keyword>
<dbReference type="Proteomes" id="UP000294166">
    <property type="component" value="Unassembled WGS sequence"/>
</dbReference>
<sequence>MKQKDVKKISLTISLLICVCIVGATLGYYINWKEVDTVGDNEINSIFSPSSYAFFDPVLPGAPLSFPKDFGEHTSFQHEKWMMTVNAVDQEGNSLGIQWTMFRVSNDDRETKGWLDPRLYVAKVIITTKNGKWVDERLARGGIGQAGISQSPYRVWIDNWHWRSLGQDPFPGILSADSDHFSLKLSINANDKPVPLGNGGYSKKHDLIPVASHEYIFPFVNVRGNITLDNKAYTISGKAILEHEWASGFLDEDQQGWDWFILNLTQESKLLVAQYRHKEQAPYLYGALLYNNGDYVSLSGDDVTLQTLPARKLKNGRKLPLQWIINVPEYRLNLTTQVMRNEQWLDTLIPYWQGPITTTGSHQVTGFMQLTGY</sequence>
<dbReference type="Pfam" id="PF17186">
    <property type="entry name" value="Lipocalin_9"/>
    <property type="match status" value="1"/>
</dbReference>
<dbReference type="SUPFAM" id="SSF159245">
    <property type="entry name" value="AttH-like"/>
    <property type="match status" value="1"/>
</dbReference>
<evidence type="ECO:0000256" key="1">
    <source>
        <dbReference type="SAM" id="Phobius"/>
    </source>
</evidence>
<feature type="transmembrane region" description="Helical" evidence="1">
    <location>
        <begin position="12"/>
        <end position="30"/>
    </location>
</feature>
<feature type="domain" description="AttH" evidence="2">
    <location>
        <begin position="78"/>
        <end position="247"/>
    </location>
</feature>
<evidence type="ECO:0000313" key="3">
    <source>
        <dbReference type="EMBL" id="RYU49292.1"/>
    </source>
</evidence>
<dbReference type="EMBL" id="SEZK01000034">
    <property type="protein sequence ID" value="RYU49292.1"/>
    <property type="molecule type" value="Genomic_DNA"/>
</dbReference>
<dbReference type="InterPro" id="IPR010791">
    <property type="entry name" value="AttH_dom"/>
</dbReference>
<name>A0A4Q5KQX7_9GAMM</name>
<evidence type="ECO:0000313" key="5">
    <source>
        <dbReference type="Proteomes" id="UP000294063"/>
    </source>
</evidence>
<dbReference type="AlphaFoldDB" id="A0A4Q5KQX7"/>
<reference evidence="5 6" key="1">
    <citation type="submission" date="2019-02" db="EMBL/GenBank/DDBJ databases">
        <title>Genome sequences of Aliivibrio finisterrensis strains from farmed Atlantic salmon.</title>
        <authorList>
            <person name="Bowman J.P."/>
        </authorList>
    </citation>
    <scope>NUCLEOTIDE SEQUENCE [LARGE SCALE GENOMIC DNA]</scope>
    <source>
        <strain evidence="4 6">A21</strain>
        <strain evidence="3 5">A46</strain>
    </source>
</reference>
<organism evidence="3 5">
    <name type="scientific">Aliivibrio finisterrensis</name>
    <dbReference type="NCBI Taxonomy" id="511998"/>
    <lineage>
        <taxon>Bacteria</taxon>
        <taxon>Pseudomonadati</taxon>
        <taxon>Pseudomonadota</taxon>
        <taxon>Gammaproteobacteria</taxon>
        <taxon>Vibrionales</taxon>
        <taxon>Vibrionaceae</taxon>
        <taxon>Aliivibrio</taxon>
    </lineage>
</organism>
<gene>
    <name evidence="4" type="ORF">ERW53_18655</name>
    <name evidence="3" type="ORF">ERW57_15740</name>
</gene>
<dbReference type="PANTHER" id="PTHR38591">
    <property type="entry name" value="HYDROLASE"/>
    <property type="match status" value="1"/>
</dbReference>
<dbReference type="RefSeq" id="WP_130049040.1">
    <property type="nucleotide sequence ID" value="NZ_SEZK01000034.1"/>
</dbReference>
<comment type="caution">
    <text evidence="3">The sequence shown here is derived from an EMBL/GenBank/DDBJ whole genome shotgun (WGS) entry which is preliminary data.</text>
</comment>